<keyword evidence="10" id="KW-0227">DNA damage</keyword>
<evidence type="ECO:0000259" key="22">
    <source>
        <dbReference type="PROSITE" id="PS50172"/>
    </source>
</evidence>
<dbReference type="Gene3D" id="3.30.470.30">
    <property type="entry name" value="DNA ligase/mRNA capping enzyme"/>
    <property type="match status" value="1"/>
</dbReference>
<feature type="domain" description="BRCT" evidence="22">
    <location>
        <begin position="1249"/>
        <end position="1311"/>
    </location>
</feature>
<keyword evidence="14" id="KW-0234">DNA repair</keyword>
<dbReference type="NCBIfam" id="TIGR00574">
    <property type="entry name" value="dnl1"/>
    <property type="match status" value="1"/>
</dbReference>
<evidence type="ECO:0000256" key="7">
    <source>
        <dbReference type="ARBA" id="ARBA00022723"/>
    </source>
</evidence>
<dbReference type="GO" id="GO:0005958">
    <property type="term" value="C:DNA-dependent protein kinase-DNA ligase 4 complex"/>
    <property type="evidence" value="ECO:0007669"/>
    <property type="project" value="TreeGrafter"/>
</dbReference>
<dbReference type="EC" id="6.5.1.1" evidence="4"/>
<dbReference type="SUPFAM" id="SSF48452">
    <property type="entry name" value="TPR-like"/>
    <property type="match status" value="1"/>
</dbReference>
<evidence type="ECO:0000256" key="10">
    <source>
        <dbReference type="ARBA" id="ARBA00022763"/>
    </source>
</evidence>
<dbReference type="Pfam" id="PF01068">
    <property type="entry name" value="DNA_ligase_A_M"/>
    <property type="match status" value="1"/>
</dbReference>
<evidence type="ECO:0000256" key="6">
    <source>
        <dbReference type="ARBA" id="ARBA00022598"/>
    </source>
</evidence>
<evidence type="ECO:0000256" key="17">
    <source>
        <dbReference type="ARBA" id="ARBA00031942"/>
    </source>
</evidence>
<protein>
    <recommendedName>
        <fullName evidence="5">DNA ligase 4</fullName>
        <ecNumber evidence="4">6.5.1.1</ecNumber>
    </recommendedName>
    <alternativeName>
        <fullName evidence="17">DNA ligase IV</fullName>
    </alternativeName>
    <alternativeName>
        <fullName evidence="16">Polydeoxyribonucleotide synthase [ATP] 4</fullName>
    </alternativeName>
</protein>
<evidence type="ECO:0000256" key="14">
    <source>
        <dbReference type="ARBA" id="ARBA00023204"/>
    </source>
</evidence>
<evidence type="ECO:0000256" key="1">
    <source>
        <dbReference type="ARBA" id="ARBA00001946"/>
    </source>
</evidence>
<dbReference type="InterPro" id="IPR036420">
    <property type="entry name" value="BRCT_dom_sf"/>
</dbReference>
<dbReference type="SMART" id="SM00292">
    <property type="entry name" value="BRCT"/>
    <property type="match status" value="2"/>
</dbReference>
<gene>
    <name evidence="23" type="primary">LOC106124653</name>
</gene>
<dbReference type="PROSITE" id="PS50172">
    <property type="entry name" value="BRCT"/>
    <property type="match status" value="2"/>
</dbReference>
<evidence type="ECO:0000256" key="19">
    <source>
        <dbReference type="RuleBase" id="RU004196"/>
    </source>
</evidence>
<feature type="domain" description="BRCT" evidence="22">
    <location>
        <begin position="1068"/>
        <end position="1162"/>
    </location>
</feature>
<dbReference type="InterPro" id="IPR011990">
    <property type="entry name" value="TPR-like_helical_dom_sf"/>
</dbReference>
<dbReference type="GO" id="GO:0006303">
    <property type="term" value="P:double-strand break repair via nonhomologous end joining"/>
    <property type="evidence" value="ECO:0007669"/>
    <property type="project" value="TreeGrafter"/>
</dbReference>
<name>A0AAJ7EGY3_PAPXU</name>
<comment type="cofactor">
    <cofactor evidence="1">
        <name>Mg(2+)</name>
        <dbReference type="ChEBI" id="CHEBI:18420"/>
    </cofactor>
</comment>
<dbReference type="GO" id="GO:0046872">
    <property type="term" value="F:metal ion binding"/>
    <property type="evidence" value="ECO:0007669"/>
    <property type="project" value="UniProtKB-KW"/>
</dbReference>
<comment type="subcellular location">
    <subcellularLocation>
        <location evidence="2">Nucleus</location>
    </subcellularLocation>
</comment>
<reference evidence="23" key="1">
    <citation type="submission" date="2025-08" db="UniProtKB">
        <authorList>
            <consortium name="RefSeq"/>
        </authorList>
    </citation>
    <scope>IDENTIFICATION</scope>
</reference>
<comment type="similarity">
    <text evidence="3 19">Belongs to the ATP-dependent DNA ligase family.</text>
</comment>
<dbReference type="Gene3D" id="3.40.50.10190">
    <property type="entry name" value="BRCT domain"/>
    <property type="match status" value="2"/>
</dbReference>
<dbReference type="GO" id="GO:0005524">
    <property type="term" value="F:ATP binding"/>
    <property type="evidence" value="ECO:0007669"/>
    <property type="project" value="UniProtKB-KW"/>
</dbReference>
<dbReference type="InterPro" id="IPR044125">
    <property type="entry name" value="Adenylation_DNA_ligase_IV"/>
</dbReference>
<keyword evidence="6" id="KW-0436">Ligase</keyword>
<evidence type="ECO:0000256" key="13">
    <source>
        <dbReference type="ARBA" id="ARBA00023172"/>
    </source>
</evidence>
<dbReference type="InterPro" id="IPR012308">
    <property type="entry name" value="DNA_ligase_ATP-dep_N"/>
</dbReference>
<dbReference type="InterPro" id="IPR012340">
    <property type="entry name" value="NA-bd_OB-fold"/>
</dbReference>
<dbReference type="Gene3D" id="2.40.50.140">
    <property type="entry name" value="Nucleic acid-binding proteins"/>
    <property type="match status" value="1"/>
</dbReference>
<feature type="compositionally biased region" description="Basic and acidic residues" evidence="20">
    <location>
        <begin position="51"/>
        <end position="61"/>
    </location>
</feature>
<dbReference type="Pfam" id="PF00533">
    <property type="entry name" value="BRCT"/>
    <property type="match status" value="1"/>
</dbReference>
<dbReference type="GO" id="GO:0071897">
    <property type="term" value="P:DNA biosynthetic process"/>
    <property type="evidence" value="ECO:0007669"/>
    <property type="project" value="InterPro"/>
</dbReference>
<dbReference type="GO" id="GO:0006310">
    <property type="term" value="P:DNA recombination"/>
    <property type="evidence" value="ECO:0007669"/>
    <property type="project" value="UniProtKB-KW"/>
</dbReference>
<dbReference type="PANTHER" id="PTHR45997:SF1">
    <property type="entry name" value="DNA LIGASE 4"/>
    <property type="match status" value="1"/>
</dbReference>
<evidence type="ECO:0000256" key="16">
    <source>
        <dbReference type="ARBA" id="ARBA00030676"/>
    </source>
</evidence>
<dbReference type="CDD" id="cd00027">
    <property type="entry name" value="BRCT"/>
    <property type="match status" value="1"/>
</dbReference>
<evidence type="ECO:0000256" key="18">
    <source>
        <dbReference type="ARBA" id="ARBA00034003"/>
    </source>
</evidence>
<sequence>MDSVKPGCSKGNMDKMDVEKELTNKFLSGEMSFAEYSSEWYGGDDEEEVEDSNKISDDESRPSLPQVEKIGQRRRKLTRLSPVLLGLMGEANLRFVRGDKDTAEKMCHEIIKQIPTAPEPYQTLAQIYEHDAEKSLQFSLLAAHLSPSDANEWLRLAAISKERSDVKQEMICYTQAIKAEPFNFDIHMKRLDLLTSLEEIKYPLNTLNVTRVKCYHKIVTCLPATEGEIIMKYAKMAATIYHNNRELERATAVLDAAYKKCSLLFSLEDINIFLELLITQKQYQACIEVFVSNLGIVIEAEIQTVKNSSDEIEEHTNYINCTIPCNLPIDLKSKLLICFIHLGAISLVETLLTDFLTNDVEKAGDLYMDIEEAFSCVGHHELAMKLLEPLIKNTSFDLGAVWLKHAECLYNLGRLDDAVVSYYKVLKHAPQHPTARRKLYAILEQKGSIDEALDILQQDYNYVVSAKLLLDHCQELKKHNKILKYLEDPSFYPILRLLLPGLERERSSYNLREKRLGSKLVQALAWDEKSPASQKLLNYRANNRNQKDFTTVVCDELKYTVSEKSTLTIGNINEILDKIANVENGKPPSLEQVLTSVLKKINVKQLKWLLRIILKDMKLNMGQSRIFEAYDSEAEYIYDNCNDLKKVCESIEKGNTRPSQMGVEIFNSISPMLLSPLPITKVHALSSTKTYITEEKYDGERFQIHMENHVYKYFTRRGHERHNFGTNYDSGMLTPLLKNCFAPNVKSFILDGEMMGWNEDEEEFGSKGMNFDVKALKDHSEFKPSFCAFDLLYYNGVPLVGLPEKGGLPLIKRLEILDELFVDIPQVLFHSKRETVRDNSDIVAAFNKSVDEEKEGITIKDTESYYLANRRNGGWYKTKGEYTKSTIQDLDLLIIGKRSGRYYVACLDNSGVSPRWLCMAGVGHLSAAARWALNSRLQPHWRRRAVHPTPDYLQFNKQHVEYWIPPEKSVVIQMRASELVKSDKYGTPYTLRFQRVVKVRYDKPVQDILTFREFEEIVASDSKVVKLNKTISSDSIDSVANIPHKRRVKKPLQVAEQFRMQNTGEVVVKSKALLGRNICILSDDEDCSKLELIKILEAHGGKHTEHYGVDTWCCVAGRLTYYVKNLIELKTNDGSKIDIVSSAWLRNLPDSDELCSLSPFDMLSVKRETRLKMSLHYDKFGDSYIQFLNVDILRKCFEKMESEKPLIYLTTQEKFKVDKALFSDNNPYSYLRCCFLALPNSDSIYAIRAKMYGANLCDLNSENVTHIVLSKMASNEDKMAAKKCEAFVVSEEWLDSCLREGRHVSEKSFLIH</sequence>
<dbReference type="GO" id="GO:0006297">
    <property type="term" value="P:nucleotide-excision repair, DNA gap filling"/>
    <property type="evidence" value="ECO:0007669"/>
    <property type="project" value="TreeGrafter"/>
</dbReference>
<evidence type="ECO:0000256" key="3">
    <source>
        <dbReference type="ARBA" id="ARBA00007572"/>
    </source>
</evidence>
<evidence type="ECO:0000256" key="5">
    <source>
        <dbReference type="ARBA" id="ARBA00022073"/>
    </source>
</evidence>
<dbReference type="CDD" id="cd07903">
    <property type="entry name" value="Adenylation_DNA_ligase_IV"/>
    <property type="match status" value="1"/>
</dbReference>
<evidence type="ECO:0000256" key="20">
    <source>
        <dbReference type="SAM" id="MobiDB-lite"/>
    </source>
</evidence>
<dbReference type="InterPro" id="IPR029710">
    <property type="entry name" value="LIG4"/>
</dbReference>
<dbReference type="Pfam" id="PF04675">
    <property type="entry name" value="DNA_ligase_A_N"/>
    <property type="match status" value="1"/>
</dbReference>
<dbReference type="InterPro" id="IPR000977">
    <property type="entry name" value="DNA_ligase_ATP-dep"/>
</dbReference>
<dbReference type="Pfam" id="PF11411">
    <property type="entry name" value="DNA_ligase_IV"/>
    <property type="match status" value="1"/>
</dbReference>
<dbReference type="GeneID" id="106124653"/>
<dbReference type="GO" id="GO:0032807">
    <property type="term" value="C:DNA ligase IV complex"/>
    <property type="evidence" value="ECO:0007669"/>
    <property type="project" value="TreeGrafter"/>
</dbReference>
<feature type="region of interest" description="Disordered" evidence="20">
    <location>
        <begin position="37"/>
        <end position="62"/>
    </location>
</feature>
<evidence type="ECO:0000256" key="9">
    <source>
        <dbReference type="ARBA" id="ARBA00022741"/>
    </source>
</evidence>
<evidence type="ECO:0000256" key="2">
    <source>
        <dbReference type="ARBA" id="ARBA00004123"/>
    </source>
</evidence>
<dbReference type="InterPro" id="IPR001357">
    <property type="entry name" value="BRCT_dom"/>
</dbReference>
<dbReference type="SUPFAM" id="SSF52113">
    <property type="entry name" value="BRCT domain"/>
    <property type="match status" value="2"/>
</dbReference>
<organism evidence="23">
    <name type="scientific">Papilio xuthus</name>
    <name type="common">Asian swallowtail butterfly</name>
    <dbReference type="NCBI Taxonomy" id="66420"/>
    <lineage>
        <taxon>Eukaryota</taxon>
        <taxon>Metazoa</taxon>
        <taxon>Ecdysozoa</taxon>
        <taxon>Arthropoda</taxon>
        <taxon>Hexapoda</taxon>
        <taxon>Insecta</taxon>
        <taxon>Pterygota</taxon>
        <taxon>Neoptera</taxon>
        <taxon>Endopterygota</taxon>
        <taxon>Lepidoptera</taxon>
        <taxon>Glossata</taxon>
        <taxon>Ditrysia</taxon>
        <taxon>Papilionoidea</taxon>
        <taxon>Papilionidae</taxon>
        <taxon>Papilioninae</taxon>
        <taxon>Papilio</taxon>
    </lineage>
</organism>
<evidence type="ECO:0000313" key="23">
    <source>
        <dbReference type="RefSeq" id="XP_013176996.1"/>
    </source>
</evidence>
<dbReference type="Gene3D" id="1.10.3260.10">
    <property type="entry name" value="DNA ligase, ATP-dependent, N-terminal domain"/>
    <property type="match status" value="1"/>
</dbReference>
<keyword evidence="13" id="KW-0233">DNA recombination</keyword>
<keyword evidence="9" id="KW-0547">Nucleotide-binding</keyword>
<dbReference type="InterPro" id="IPR036599">
    <property type="entry name" value="DNA_ligase_N_sf"/>
</dbReference>
<dbReference type="SUPFAM" id="SSF50249">
    <property type="entry name" value="Nucleic acid-binding proteins"/>
    <property type="match status" value="1"/>
</dbReference>
<dbReference type="SMART" id="SM00028">
    <property type="entry name" value="TPR"/>
    <property type="match status" value="3"/>
</dbReference>
<proteinExistence type="inferred from homology"/>
<dbReference type="PANTHER" id="PTHR45997">
    <property type="entry name" value="DNA LIGASE 4"/>
    <property type="match status" value="1"/>
</dbReference>
<dbReference type="GO" id="GO:0003910">
    <property type="term" value="F:DNA ligase (ATP) activity"/>
    <property type="evidence" value="ECO:0007669"/>
    <property type="project" value="UniProtKB-EC"/>
</dbReference>
<dbReference type="InterPro" id="IPR021536">
    <property type="entry name" value="DNA_ligase_IV_dom"/>
</dbReference>
<keyword evidence="15" id="KW-0539">Nucleus</keyword>
<evidence type="ECO:0000256" key="4">
    <source>
        <dbReference type="ARBA" id="ARBA00012727"/>
    </source>
</evidence>
<keyword evidence="11" id="KW-0067">ATP-binding</keyword>
<dbReference type="RefSeq" id="XP_013176996.1">
    <property type="nucleotide sequence ID" value="XM_013321542.1"/>
</dbReference>
<keyword evidence="7" id="KW-0479">Metal-binding</keyword>
<dbReference type="SUPFAM" id="SSF56091">
    <property type="entry name" value="DNA ligase/mRNA capping enzyme, catalytic domain"/>
    <property type="match status" value="1"/>
</dbReference>
<evidence type="ECO:0000256" key="11">
    <source>
        <dbReference type="ARBA" id="ARBA00022840"/>
    </source>
</evidence>
<evidence type="ECO:0000256" key="15">
    <source>
        <dbReference type="ARBA" id="ARBA00023242"/>
    </source>
</evidence>
<keyword evidence="8" id="KW-0677">Repeat</keyword>
<evidence type="ECO:0000256" key="12">
    <source>
        <dbReference type="ARBA" id="ARBA00022842"/>
    </source>
</evidence>
<accession>A0AAJ7EGY3</accession>
<dbReference type="InterPro" id="IPR012310">
    <property type="entry name" value="DNA_ligase_ATP-dep_cent"/>
</dbReference>
<evidence type="ECO:0000256" key="8">
    <source>
        <dbReference type="ARBA" id="ARBA00022737"/>
    </source>
</evidence>
<keyword evidence="12" id="KW-0460">Magnesium</keyword>
<dbReference type="PROSITE" id="PS50160">
    <property type="entry name" value="DNA_LIGASE_A3"/>
    <property type="match status" value="1"/>
</dbReference>
<dbReference type="Gene3D" id="1.25.40.10">
    <property type="entry name" value="Tetratricopeptide repeat domain"/>
    <property type="match status" value="2"/>
</dbReference>
<dbReference type="GO" id="GO:0003677">
    <property type="term" value="F:DNA binding"/>
    <property type="evidence" value="ECO:0007669"/>
    <property type="project" value="InterPro"/>
</dbReference>
<evidence type="ECO:0000259" key="21">
    <source>
        <dbReference type="PROSITE" id="PS50160"/>
    </source>
</evidence>
<feature type="domain" description="ATP-dependent DNA ligase family profile" evidence="21">
    <location>
        <begin position="777"/>
        <end position="902"/>
    </location>
</feature>
<dbReference type="Proteomes" id="UP000694872">
    <property type="component" value="Unplaced"/>
</dbReference>
<dbReference type="InterPro" id="IPR019734">
    <property type="entry name" value="TPR_rpt"/>
</dbReference>
<comment type="catalytic activity">
    <reaction evidence="18">
        <text>ATP + (deoxyribonucleotide)n-3'-hydroxyl + 5'-phospho-(deoxyribonucleotide)m = (deoxyribonucleotide)n+m + AMP + diphosphate.</text>
        <dbReference type="EC" id="6.5.1.1"/>
    </reaction>
</comment>